<sequence length="72" mass="7864">MSLLLGQPEAFLFLISSFDFCSAGDELKVESATARWRNLLQRVGMAGRAEQIDGELNDGWLLTAPIGGLRPI</sequence>
<protein>
    <submittedName>
        <fullName evidence="1">Uncharacterized protein</fullName>
    </submittedName>
</protein>
<proteinExistence type="predicted"/>
<gene>
    <name evidence="1" type="ORF">M0R45_016151</name>
</gene>
<dbReference type="Proteomes" id="UP001457282">
    <property type="component" value="Unassembled WGS sequence"/>
</dbReference>
<organism evidence="1 2">
    <name type="scientific">Rubus argutus</name>
    <name type="common">Southern blackberry</name>
    <dbReference type="NCBI Taxonomy" id="59490"/>
    <lineage>
        <taxon>Eukaryota</taxon>
        <taxon>Viridiplantae</taxon>
        <taxon>Streptophyta</taxon>
        <taxon>Embryophyta</taxon>
        <taxon>Tracheophyta</taxon>
        <taxon>Spermatophyta</taxon>
        <taxon>Magnoliopsida</taxon>
        <taxon>eudicotyledons</taxon>
        <taxon>Gunneridae</taxon>
        <taxon>Pentapetalae</taxon>
        <taxon>rosids</taxon>
        <taxon>fabids</taxon>
        <taxon>Rosales</taxon>
        <taxon>Rosaceae</taxon>
        <taxon>Rosoideae</taxon>
        <taxon>Rosoideae incertae sedis</taxon>
        <taxon>Rubus</taxon>
    </lineage>
</organism>
<dbReference type="AlphaFoldDB" id="A0AAW1XST2"/>
<dbReference type="EMBL" id="JBEDUW010000003">
    <property type="protein sequence ID" value="KAK9939456.1"/>
    <property type="molecule type" value="Genomic_DNA"/>
</dbReference>
<accession>A0AAW1XST2</accession>
<evidence type="ECO:0000313" key="2">
    <source>
        <dbReference type="Proteomes" id="UP001457282"/>
    </source>
</evidence>
<evidence type="ECO:0000313" key="1">
    <source>
        <dbReference type="EMBL" id="KAK9939456.1"/>
    </source>
</evidence>
<reference evidence="1 2" key="1">
    <citation type="journal article" date="2023" name="G3 (Bethesda)">
        <title>A chromosome-length genome assembly and annotation of blackberry (Rubus argutus, cv. 'Hillquist').</title>
        <authorList>
            <person name="Bruna T."/>
            <person name="Aryal R."/>
            <person name="Dudchenko O."/>
            <person name="Sargent D.J."/>
            <person name="Mead D."/>
            <person name="Buti M."/>
            <person name="Cavallini A."/>
            <person name="Hytonen T."/>
            <person name="Andres J."/>
            <person name="Pham M."/>
            <person name="Weisz D."/>
            <person name="Mascagni F."/>
            <person name="Usai G."/>
            <person name="Natali L."/>
            <person name="Bassil N."/>
            <person name="Fernandez G.E."/>
            <person name="Lomsadze A."/>
            <person name="Armour M."/>
            <person name="Olukolu B."/>
            <person name="Poorten T."/>
            <person name="Britton C."/>
            <person name="Davik J."/>
            <person name="Ashrafi H."/>
            <person name="Aiden E.L."/>
            <person name="Borodovsky M."/>
            <person name="Worthington M."/>
        </authorList>
    </citation>
    <scope>NUCLEOTIDE SEQUENCE [LARGE SCALE GENOMIC DNA]</scope>
    <source>
        <strain evidence="1">PI 553951</strain>
    </source>
</reference>
<name>A0AAW1XST2_RUBAR</name>
<comment type="caution">
    <text evidence="1">The sequence shown here is derived from an EMBL/GenBank/DDBJ whole genome shotgun (WGS) entry which is preliminary data.</text>
</comment>
<keyword evidence="2" id="KW-1185">Reference proteome</keyword>